<name>W4MB45_9BACT</name>
<dbReference type="EMBL" id="AZHX01000584">
    <property type="protein sequence ID" value="ETX06852.1"/>
    <property type="molecule type" value="Genomic_DNA"/>
</dbReference>
<gene>
    <name evidence="1" type="ORF">ETSY2_14610</name>
</gene>
<keyword evidence="2" id="KW-1185">Reference proteome</keyword>
<comment type="caution">
    <text evidence="1">The sequence shown here is derived from an EMBL/GenBank/DDBJ whole genome shotgun (WGS) entry which is preliminary data.</text>
</comment>
<evidence type="ECO:0008006" key="3">
    <source>
        <dbReference type="Google" id="ProtNLM"/>
    </source>
</evidence>
<proteinExistence type="predicted"/>
<dbReference type="Proteomes" id="UP000019140">
    <property type="component" value="Unassembled WGS sequence"/>
</dbReference>
<protein>
    <recommendedName>
        <fullName evidence="3">Carbohydrate-binding domain-containing protein</fullName>
    </recommendedName>
</protein>
<organism evidence="1 2">
    <name type="scientific">Candidatus Entotheonella gemina</name>
    <dbReference type="NCBI Taxonomy" id="1429439"/>
    <lineage>
        <taxon>Bacteria</taxon>
        <taxon>Pseudomonadati</taxon>
        <taxon>Nitrospinota/Tectimicrobiota group</taxon>
        <taxon>Candidatus Tectimicrobiota</taxon>
        <taxon>Candidatus Entotheonellia</taxon>
        <taxon>Candidatus Entotheonellales</taxon>
        <taxon>Candidatus Entotheonellaceae</taxon>
        <taxon>Candidatus Entotheonella</taxon>
    </lineage>
</organism>
<reference evidence="1 2" key="1">
    <citation type="journal article" date="2014" name="Nature">
        <title>An environmental bacterial taxon with a large and distinct metabolic repertoire.</title>
        <authorList>
            <person name="Wilson M.C."/>
            <person name="Mori T."/>
            <person name="Ruckert C."/>
            <person name="Uria A.R."/>
            <person name="Helf M.J."/>
            <person name="Takada K."/>
            <person name="Gernert C."/>
            <person name="Steffens U.A."/>
            <person name="Heycke N."/>
            <person name="Schmitt S."/>
            <person name="Rinke C."/>
            <person name="Helfrich E.J."/>
            <person name="Brachmann A.O."/>
            <person name="Gurgui C."/>
            <person name="Wakimoto T."/>
            <person name="Kracht M."/>
            <person name="Crusemann M."/>
            <person name="Hentschel U."/>
            <person name="Abe I."/>
            <person name="Matsunaga S."/>
            <person name="Kalinowski J."/>
            <person name="Takeyama H."/>
            <person name="Piel J."/>
        </authorList>
    </citation>
    <scope>NUCLEOTIDE SEQUENCE [LARGE SCALE GENOMIC DNA]</scope>
    <source>
        <strain evidence="2">TSY2</strain>
    </source>
</reference>
<dbReference type="PANTHER" id="PTHR31475:SF5">
    <property type="entry name" value="UPF0462 PROTEIN C4ORF33 HOMOLOG"/>
    <property type="match status" value="1"/>
</dbReference>
<dbReference type="PANTHER" id="PTHR31475">
    <property type="entry name" value="UPF0462 PROTEIN"/>
    <property type="match status" value="1"/>
</dbReference>
<accession>W4MB45</accession>
<evidence type="ECO:0000313" key="2">
    <source>
        <dbReference type="Proteomes" id="UP000019140"/>
    </source>
</evidence>
<dbReference type="HOGENOM" id="CLU_075391_1_0_7"/>
<evidence type="ECO:0000313" key="1">
    <source>
        <dbReference type="EMBL" id="ETX06852.1"/>
    </source>
</evidence>
<sequence>MKLHIRHTWDGRSIHTEEEVPLDVSTQLSDLVIRVDAPFHGGPPPATQPGSTDALWTYEVVELFLLGHASRYVEIELGPHGHYLVLQLEGVRHITRAHLPMAYTTERQGKRWRGHARLPLACLPTGVNRANAYAIYGTGDQRQYLAAFPVPGERPDFHRLDAFGPFY</sequence>
<dbReference type="AlphaFoldDB" id="W4MB45"/>
<dbReference type="Gene3D" id="2.60.40.1190">
    <property type="match status" value="1"/>
</dbReference>